<dbReference type="Pfam" id="PF17136">
    <property type="entry name" value="ribosomal_L24"/>
    <property type="match status" value="1"/>
</dbReference>
<dbReference type="Proteomes" id="UP000052008">
    <property type="component" value="Unassembled WGS sequence"/>
</dbReference>
<protein>
    <recommendedName>
        <fullName evidence="6 8">Large ribosomal subunit protein uL24</fullName>
    </recommendedName>
</protein>
<dbReference type="InterPro" id="IPR014722">
    <property type="entry name" value="Rib_uL2_dom2"/>
</dbReference>
<dbReference type="HAMAP" id="MF_01326_B">
    <property type="entry name" value="Ribosomal_uL24_B"/>
    <property type="match status" value="1"/>
</dbReference>
<dbReference type="SUPFAM" id="SSF50104">
    <property type="entry name" value="Translation proteins SH3-like domain"/>
    <property type="match status" value="1"/>
</dbReference>
<dbReference type="GO" id="GO:0006412">
    <property type="term" value="P:translation"/>
    <property type="evidence" value="ECO:0007669"/>
    <property type="project" value="UniProtKB-UniRule"/>
</dbReference>
<reference evidence="11 12" key="1">
    <citation type="journal article" date="2015" name="Microbiome">
        <title>Genomic resolution of linkages in carbon, nitrogen, and sulfur cycling among widespread estuary sediment bacteria.</title>
        <authorList>
            <person name="Baker B.J."/>
            <person name="Lazar C.S."/>
            <person name="Teske A.P."/>
            <person name="Dick G.J."/>
        </authorList>
    </citation>
    <scope>NUCLEOTIDE SEQUENCE [LARGE SCALE GENOMIC DNA]</scope>
    <source>
        <strain evidence="11">DG_24</strain>
    </source>
</reference>
<dbReference type="InterPro" id="IPR003256">
    <property type="entry name" value="Ribosomal_uL24"/>
</dbReference>
<dbReference type="FunFam" id="2.30.30.30:FF:000004">
    <property type="entry name" value="50S ribosomal protein L24"/>
    <property type="match status" value="1"/>
</dbReference>
<dbReference type="Pfam" id="PF00467">
    <property type="entry name" value="KOW"/>
    <property type="match status" value="1"/>
</dbReference>
<evidence type="ECO:0000313" key="12">
    <source>
        <dbReference type="Proteomes" id="UP000052008"/>
    </source>
</evidence>
<dbReference type="CDD" id="cd06089">
    <property type="entry name" value="KOW_RPL26"/>
    <property type="match status" value="1"/>
</dbReference>
<dbReference type="PROSITE" id="PS01108">
    <property type="entry name" value="RIBOSOMAL_L24"/>
    <property type="match status" value="1"/>
</dbReference>
<dbReference type="STRING" id="1703770.AMJ39_00610"/>
<dbReference type="AlphaFoldDB" id="A0A0S7WVW0"/>
<dbReference type="EMBL" id="LIZS01000004">
    <property type="protein sequence ID" value="KPJ54282.1"/>
    <property type="molecule type" value="Genomic_DNA"/>
</dbReference>
<evidence type="ECO:0000256" key="2">
    <source>
        <dbReference type="ARBA" id="ARBA00022730"/>
    </source>
</evidence>
<evidence type="ECO:0000256" key="3">
    <source>
        <dbReference type="ARBA" id="ARBA00022884"/>
    </source>
</evidence>
<accession>A0A0S7WVW0</accession>
<dbReference type="GO" id="GO:0019843">
    <property type="term" value="F:rRNA binding"/>
    <property type="evidence" value="ECO:0007669"/>
    <property type="project" value="UniProtKB-UniRule"/>
</dbReference>
<keyword evidence="4 8" id="KW-0689">Ribosomal protein</keyword>
<evidence type="ECO:0000256" key="9">
    <source>
        <dbReference type="RuleBase" id="RU003477"/>
    </source>
</evidence>
<comment type="function">
    <text evidence="7 8">One of the proteins that surrounds the polypeptide exit tunnel on the outside of the subunit.</text>
</comment>
<organism evidence="11 12">
    <name type="scientific">candidate division TA06 bacterium DG_24</name>
    <dbReference type="NCBI Taxonomy" id="1703770"/>
    <lineage>
        <taxon>Bacteria</taxon>
        <taxon>Bacteria division TA06</taxon>
    </lineage>
</organism>
<evidence type="ECO:0000256" key="5">
    <source>
        <dbReference type="ARBA" id="ARBA00023274"/>
    </source>
</evidence>
<gene>
    <name evidence="8" type="primary">rplX</name>
    <name evidence="11" type="ORF">AMJ39_00610</name>
</gene>
<comment type="function">
    <text evidence="8">One of two assembly initiator proteins, it binds directly to the 5'-end of the 23S rRNA, where it nucleates assembly of the 50S subunit.</text>
</comment>
<evidence type="ECO:0000256" key="4">
    <source>
        <dbReference type="ARBA" id="ARBA00022980"/>
    </source>
</evidence>
<feature type="domain" description="KOW" evidence="10">
    <location>
        <begin position="4"/>
        <end position="31"/>
    </location>
</feature>
<dbReference type="InterPro" id="IPR005824">
    <property type="entry name" value="KOW"/>
</dbReference>
<dbReference type="GO" id="GO:1990904">
    <property type="term" value="C:ribonucleoprotein complex"/>
    <property type="evidence" value="ECO:0007669"/>
    <property type="project" value="UniProtKB-KW"/>
</dbReference>
<evidence type="ECO:0000256" key="7">
    <source>
        <dbReference type="ARBA" id="ARBA00058688"/>
    </source>
</evidence>
<comment type="subunit">
    <text evidence="8">Part of the 50S ribosomal subunit.</text>
</comment>
<dbReference type="GO" id="GO:0003735">
    <property type="term" value="F:structural constituent of ribosome"/>
    <property type="evidence" value="ECO:0007669"/>
    <property type="project" value="InterPro"/>
</dbReference>
<keyword evidence="5 8" id="KW-0687">Ribonucleoprotein</keyword>
<comment type="caution">
    <text evidence="11">The sequence shown here is derived from an EMBL/GenBank/DDBJ whole genome shotgun (WGS) entry which is preliminary data.</text>
</comment>
<name>A0A0S7WVW0_UNCT6</name>
<evidence type="ECO:0000313" key="11">
    <source>
        <dbReference type="EMBL" id="KPJ54282.1"/>
    </source>
</evidence>
<evidence type="ECO:0000256" key="6">
    <source>
        <dbReference type="ARBA" id="ARBA00035206"/>
    </source>
</evidence>
<evidence type="ECO:0000256" key="8">
    <source>
        <dbReference type="HAMAP-Rule" id="MF_01326"/>
    </source>
</evidence>
<dbReference type="PANTHER" id="PTHR12903">
    <property type="entry name" value="MITOCHONDRIAL RIBOSOMAL PROTEIN L24"/>
    <property type="match status" value="1"/>
</dbReference>
<evidence type="ECO:0000256" key="1">
    <source>
        <dbReference type="ARBA" id="ARBA00010618"/>
    </source>
</evidence>
<keyword evidence="3 8" id="KW-0694">RNA-binding</keyword>
<dbReference type="SMART" id="SM00739">
    <property type="entry name" value="KOW"/>
    <property type="match status" value="1"/>
</dbReference>
<evidence type="ECO:0000259" key="10">
    <source>
        <dbReference type="SMART" id="SM00739"/>
    </source>
</evidence>
<dbReference type="InterPro" id="IPR008991">
    <property type="entry name" value="Translation_prot_SH3-like_sf"/>
</dbReference>
<dbReference type="Gene3D" id="2.30.30.30">
    <property type="match status" value="1"/>
</dbReference>
<dbReference type="GO" id="GO:0005840">
    <property type="term" value="C:ribosome"/>
    <property type="evidence" value="ECO:0007669"/>
    <property type="project" value="UniProtKB-KW"/>
</dbReference>
<proteinExistence type="inferred from homology"/>
<dbReference type="InterPro" id="IPR005825">
    <property type="entry name" value="Ribosomal_uL24_CS"/>
</dbReference>
<dbReference type="InterPro" id="IPR057264">
    <property type="entry name" value="Ribosomal_uL24_C"/>
</dbReference>
<sequence>MPRHIVKNDTVVVVSGDDRGKRGKVLKIFPNKNRAIVEGINFVKRHTRPTRRSAQGGIVEKEGPVHLSNLMVVCPKCGKPTRTGIQQLADGSRVRVCKRCRETMER</sequence>
<comment type="similarity">
    <text evidence="1 8 9">Belongs to the universal ribosomal protein uL24 family.</text>
</comment>
<keyword evidence="2 8" id="KW-0699">rRNA-binding</keyword>
<dbReference type="NCBIfam" id="TIGR01079">
    <property type="entry name" value="rplX_bact"/>
    <property type="match status" value="1"/>
</dbReference>
<dbReference type="InterPro" id="IPR041988">
    <property type="entry name" value="Ribosomal_uL24_KOW"/>
</dbReference>